<keyword evidence="2" id="KW-1185">Reference proteome</keyword>
<sequence length="210" mass="23250">MISRVANQQRGMREHDVLRLIRPGICHQPLGIIQQWYGVGGCVPGRAPLCLRCRTTGHILRDCRVPNAASRGVHTDHNEMLMDEEEAGTASGASTEASEAAMNKESKVEDTKDNTEETMEIGTPIRQPFSEVHTTDRLEAVDTNPDACVDMEISEAAPTKRRLHEEDAALQQRLNQEKEGRWQMAGPKKPRGASRLRSSSLSRGGDRTTP</sequence>
<comment type="caution">
    <text evidence="1">The sequence shown here is derived from an EMBL/GenBank/DDBJ whole genome shotgun (WGS) entry which is preliminary data.</text>
</comment>
<reference evidence="1" key="1">
    <citation type="submission" date="2020-05" db="EMBL/GenBank/DDBJ databases">
        <title>Large-scale comparative analyses of tick genomes elucidate their genetic diversity and vector capacities.</title>
        <authorList>
            <person name="Jia N."/>
            <person name="Wang J."/>
            <person name="Shi W."/>
            <person name="Du L."/>
            <person name="Sun Y."/>
            <person name="Zhan W."/>
            <person name="Jiang J."/>
            <person name="Wang Q."/>
            <person name="Zhang B."/>
            <person name="Ji P."/>
            <person name="Sakyi L.B."/>
            <person name="Cui X."/>
            <person name="Yuan T."/>
            <person name="Jiang B."/>
            <person name="Yang W."/>
            <person name="Lam T.T.-Y."/>
            <person name="Chang Q."/>
            <person name="Ding S."/>
            <person name="Wang X."/>
            <person name="Zhu J."/>
            <person name="Ruan X."/>
            <person name="Zhao L."/>
            <person name="Wei J."/>
            <person name="Que T."/>
            <person name="Du C."/>
            <person name="Cheng J."/>
            <person name="Dai P."/>
            <person name="Han X."/>
            <person name="Huang E."/>
            <person name="Gao Y."/>
            <person name="Liu J."/>
            <person name="Shao H."/>
            <person name="Ye R."/>
            <person name="Li L."/>
            <person name="Wei W."/>
            <person name="Wang X."/>
            <person name="Wang C."/>
            <person name="Yang T."/>
            <person name="Huo Q."/>
            <person name="Li W."/>
            <person name="Guo W."/>
            <person name="Chen H."/>
            <person name="Zhou L."/>
            <person name="Ni X."/>
            <person name="Tian J."/>
            <person name="Zhou Y."/>
            <person name="Sheng Y."/>
            <person name="Liu T."/>
            <person name="Pan Y."/>
            <person name="Xia L."/>
            <person name="Li J."/>
            <person name="Zhao F."/>
            <person name="Cao W."/>
        </authorList>
    </citation>
    <scope>NUCLEOTIDE SEQUENCE</scope>
    <source>
        <strain evidence="1">Hyas-2018</strain>
    </source>
</reference>
<gene>
    <name evidence="1" type="ORF">HPB50_009561</name>
</gene>
<evidence type="ECO:0000313" key="2">
    <source>
        <dbReference type="Proteomes" id="UP000821845"/>
    </source>
</evidence>
<name>A0ACB7THS1_HYAAI</name>
<accession>A0ACB7THS1</accession>
<dbReference type="EMBL" id="CM023481">
    <property type="protein sequence ID" value="KAH6945666.1"/>
    <property type="molecule type" value="Genomic_DNA"/>
</dbReference>
<dbReference type="Proteomes" id="UP000821845">
    <property type="component" value="Chromosome 1"/>
</dbReference>
<organism evidence="1 2">
    <name type="scientific">Hyalomma asiaticum</name>
    <name type="common">Tick</name>
    <dbReference type="NCBI Taxonomy" id="266040"/>
    <lineage>
        <taxon>Eukaryota</taxon>
        <taxon>Metazoa</taxon>
        <taxon>Ecdysozoa</taxon>
        <taxon>Arthropoda</taxon>
        <taxon>Chelicerata</taxon>
        <taxon>Arachnida</taxon>
        <taxon>Acari</taxon>
        <taxon>Parasitiformes</taxon>
        <taxon>Ixodida</taxon>
        <taxon>Ixodoidea</taxon>
        <taxon>Ixodidae</taxon>
        <taxon>Hyalomminae</taxon>
        <taxon>Hyalomma</taxon>
    </lineage>
</organism>
<proteinExistence type="predicted"/>
<evidence type="ECO:0000313" key="1">
    <source>
        <dbReference type="EMBL" id="KAH6945666.1"/>
    </source>
</evidence>
<protein>
    <submittedName>
        <fullName evidence="1">Uncharacterized protein</fullName>
    </submittedName>
</protein>